<keyword evidence="1" id="KW-1133">Transmembrane helix</keyword>
<evidence type="ECO:0000256" key="1">
    <source>
        <dbReference type="SAM" id="Phobius"/>
    </source>
</evidence>
<keyword evidence="3" id="KW-1185">Reference proteome</keyword>
<keyword evidence="1" id="KW-0472">Membrane</keyword>
<comment type="caution">
    <text evidence="2">The sequence shown here is derived from an EMBL/GenBank/DDBJ whole genome shotgun (WGS) entry which is preliminary data.</text>
</comment>
<protein>
    <submittedName>
        <fullName evidence="2">Uncharacterized protein</fullName>
    </submittedName>
</protein>
<gene>
    <name evidence="2" type="ORF">ACFSYS_08715</name>
</gene>
<feature type="transmembrane region" description="Helical" evidence="1">
    <location>
        <begin position="7"/>
        <end position="26"/>
    </location>
</feature>
<proteinExistence type="predicted"/>
<organism evidence="2 3">
    <name type="scientific">Christiangramia antarctica</name>
    <dbReference type="NCBI Taxonomy" id="2058158"/>
    <lineage>
        <taxon>Bacteria</taxon>
        <taxon>Pseudomonadati</taxon>
        <taxon>Bacteroidota</taxon>
        <taxon>Flavobacteriia</taxon>
        <taxon>Flavobacteriales</taxon>
        <taxon>Flavobacteriaceae</taxon>
        <taxon>Christiangramia</taxon>
    </lineage>
</organism>
<keyword evidence="1" id="KW-0812">Transmembrane</keyword>
<name>A0ABW5X666_9FLAO</name>
<dbReference type="Proteomes" id="UP001597438">
    <property type="component" value="Unassembled WGS sequence"/>
</dbReference>
<evidence type="ECO:0000313" key="3">
    <source>
        <dbReference type="Proteomes" id="UP001597438"/>
    </source>
</evidence>
<reference evidence="3" key="1">
    <citation type="journal article" date="2019" name="Int. J. Syst. Evol. Microbiol.">
        <title>The Global Catalogue of Microorganisms (GCM) 10K type strain sequencing project: providing services to taxonomists for standard genome sequencing and annotation.</title>
        <authorList>
            <consortium name="The Broad Institute Genomics Platform"/>
            <consortium name="The Broad Institute Genome Sequencing Center for Infectious Disease"/>
            <person name="Wu L."/>
            <person name="Ma J."/>
        </authorList>
    </citation>
    <scope>NUCLEOTIDE SEQUENCE [LARGE SCALE GENOMIC DNA]</scope>
    <source>
        <strain evidence="3">KCTC 52925</strain>
    </source>
</reference>
<feature type="transmembrane region" description="Helical" evidence="1">
    <location>
        <begin position="32"/>
        <end position="53"/>
    </location>
</feature>
<evidence type="ECO:0000313" key="2">
    <source>
        <dbReference type="EMBL" id="MFD2833369.1"/>
    </source>
</evidence>
<dbReference type="RefSeq" id="WP_251742635.1">
    <property type="nucleotide sequence ID" value="NZ_JBHUOJ010000019.1"/>
</dbReference>
<dbReference type="EMBL" id="JBHUOJ010000019">
    <property type="protein sequence ID" value="MFD2833369.1"/>
    <property type="molecule type" value="Genomic_DNA"/>
</dbReference>
<accession>A0ABW5X666</accession>
<sequence>MDIQKTGFIVIAAALVILFGVLLKFYPDNFNWIFYLICFLIVALIVATIIVIYKNQDSEL</sequence>